<feature type="binding site" evidence="15">
    <location>
        <position position="353"/>
    </location>
    <ligand>
        <name>Zn(2+)</name>
        <dbReference type="ChEBI" id="CHEBI:29105"/>
        <label>2</label>
    </ligand>
</feature>
<evidence type="ECO:0000256" key="12">
    <source>
        <dbReference type="ARBA" id="ARBA00023285"/>
    </source>
</evidence>
<dbReference type="InterPro" id="IPR050072">
    <property type="entry name" value="Peptidase_M20A"/>
</dbReference>
<organism evidence="17 18">
    <name type="scientific">Paragemmobacter straminiformis</name>
    <dbReference type="NCBI Taxonomy" id="2045119"/>
    <lineage>
        <taxon>Bacteria</taxon>
        <taxon>Pseudomonadati</taxon>
        <taxon>Pseudomonadota</taxon>
        <taxon>Alphaproteobacteria</taxon>
        <taxon>Rhodobacterales</taxon>
        <taxon>Paracoccaceae</taxon>
        <taxon>Paragemmobacter</taxon>
    </lineage>
</organism>
<dbReference type="GO" id="GO:0019877">
    <property type="term" value="P:diaminopimelate biosynthetic process"/>
    <property type="evidence" value="ECO:0007669"/>
    <property type="project" value="UniProtKB-UniRule"/>
</dbReference>
<sequence length="380" mass="40467">MQQTDPVALTADLIRCPSVTPVEGGALVLLERLLSAGGFTCTRVDRGNTANLYARWGARGANRSFGFNGHTDVVPVGDLGAWTRDPFGAEVDGDWMYGRGATDMKSGVAAFAAAAIDFVRETPPDGAVILAITGDEEGDATDGTVALLDWMAANGERMTHCLVGEPTCPDTMGQMMKIGRRGSMTAWFTAQGVQGHSAYPDRARNPMRALTTLLSRLPDRIDAGTDHFDASTLQITTIDCGNPANNVIPAKGSATVNIRFNDSHSGAGLSDWLLSEAAKVQAETGVTIATRIQISGESFVTPPGDLSALISRAVQAETGVTPEMSTTGGTSDARFVKNHCPVVEFGLVGRTMHQVDERVSITQIRQLKSIYSRILRDYFA</sequence>
<evidence type="ECO:0000313" key="17">
    <source>
        <dbReference type="EMBL" id="MBC2837548.1"/>
    </source>
</evidence>
<evidence type="ECO:0000256" key="4">
    <source>
        <dbReference type="ARBA" id="ARBA00011921"/>
    </source>
</evidence>
<evidence type="ECO:0000256" key="10">
    <source>
        <dbReference type="ARBA" id="ARBA00022915"/>
    </source>
</evidence>
<evidence type="ECO:0000313" key="18">
    <source>
        <dbReference type="Proteomes" id="UP000555411"/>
    </source>
</evidence>
<evidence type="ECO:0000256" key="15">
    <source>
        <dbReference type="HAMAP-Rule" id="MF_01690"/>
    </source>
</evidence>
<evidence type="ECO:0000256" key="14">
    <source>
        <dbReference type="ARBA" id="ARBA00051301"/>
    </source>
</evidence>
<keyword evidence="10 15" id="KW-0220">Diaminopimelate biosynthesis</keyword>
<evidence type="ECO:0000256" key="1">
    <source>
        <dbReference type="ARBA" id="ARBA00005130"/>
    </source>
</evidence>
<feature type="binding site" evidence="15">
    <location>
        <position position="103"/>
    </location>
    <ligand>
        <name>Zn(2+)</name>
        <dbReference type="ChEBI" id="CHEBI:29105"/>
        <label>2</label>
    </ligand>
</feature>
<evidence type="ECO:0000256" key="7">
    <source>
        <dbReference type="ARBA" id="ARBA00022723"/>
    </source>
</evidence>
<evidence type="ECO:0000259" key="16">
    <source>
        <dbReference type="Pfam" id="PF07687"/>
    </source>
</evidence>
<dbReference type="NCBIfam" id="NF009557">
    <property type="entry name" value="PRK13009.1"/>
    <property type="match status" value="1"/>
</dbReference>
<evidence type="ECO:0000256" key="2">
    <source>
        <dbReference type="ARBA" id="ARBA00006746"/>
    </source>
</evidence>
<reference evidence="17 18" key="1">
    <citation type="journal article" date="2017" name="Int. J. Syst. Evol. Microbiol.">
        <title>Gemmobacter straminiformis sp. nov., isolated from an artificial fountain.</title>
        <authorList>
            <person name="Kang J.Y."/>
            <person name="Kim M.J."/>
            <person name="Chun J."/>
            <person name="Son K.P."/>
            <person name="Jahng K.Y."/>
        </authorList>
    </citation>
    <scope>NUCLEOTIDE SEQUENCE [LARGE SCALE GENOMIC DNA]</scope>
    <source>
        <strain evidence="17 18">CAM-8</strain>
    </source>
</reference>
<dbReference type="PANTHER" id="PTHR43808:SF31">
    <property type="entry name" value="N-ACETYL-L-CITRULLINE DEACETYLASE"/>
    <property type="match status" value="1"/>
</dbReference>
<dbReference type="GO" id="GO:0008270">
    <property type="term" value="F:zinc ion binding"/>
    <property type="evidence" value="ECO:0007669"/>
    <property type="project" value="UniProtKB-UniRule"/>
</dbReference>
<dbReference type="GO" id="GO:0008777">
    <property type="term" value="F:acetylornithine deacetylase activity"/>
    <property type="evidence" value="ECO:0007669"/>
    <property type="project" value="TreeGrafter"/>
</dbReference>
<name>A0A842IGD3_9RHOB</name>
<dbReference type="EC" id="3.5.1.18" evidence="4 15"/>
<accession>A0A842IGD3</accession>
<dbReference type="Gene3D" id="3.40.630.10">
    <property type="entry name" value="Zn peptidases"/>
    <property type="match status" value="2"/>
</dbReference>
<dbReference type="AlphaFoldDB" id="A0A842IGD3"/>
<dbReference type="SUPFAM" id="SSF53187">
    <property type="entry name" value="Zn-dependent exopeptidases"/>
    <property type="match status" value="1"/>
</dbReference>
<proteinExistence type="inferred from homology"/>
<dbReference type="InterPro" id="IPR002933">
    <property type="entry name" value="Peptidase_M20"/>
</dbReference>
<comment type="pathway">
    <text evidence="1 15">Amino-acid biosynthesis; L-lysine biosynthesis via DAP pathway; LL-2,6-diaminopimelate from (S)-tetrahydrodipicolinate (succinylase route): step 3/3.</text>
</comment>
<dbReference type="InterPro" id="IPR005941">
    <property type="entry name" value="DapE_proteobac"/>
</dbReference>
<keyword evidence="7 15" id="KW-0479">Metal-binding</keyword>
<dbReference type="InterPro" id="IPR001261">
    <property type="entry name" value="ArgE/DapE_CS"/>
</dbReference>
<feature type="binding site" evidence="15">
    <location>
        <position position="137"/>
    </location>
    <ligand>
        <name>Zn(2+)</name>
        <dbReference type="ChEBI" id="CHEBI:29105"/>
        <label>2</label>
    </ligand>
</feature>
<evidence type="ECO:0000256" key="8">
    <source>
        <dbReference type="ARBA" id="ARBA00022801"/>
    </source>
</evidence>
<feature type="binding site" evidence="15">
    <location>
        <position position="103"/>
    </location>
    <ligand>
        <name>Zn(2+)</name>
        <dbReference type="ChEBI" id="CHEBI:29105"/>
        <label>1</label>
    </ligand>
</feature>
<comment type="cofactor">
    <cofactor evidence="15">
        <name>Zn(2+)</name>
        <dbReference type="ChEBI" id="CHEBI:29105"/>
    </cofactor>
    <cofactor evidence="15">
        <name>Co(2+)</name>
        <dbReference type="ChEBI" id="CHEBI:48828"/>
    </cofactor>
    <text evidence="15">Binds 2 Zn(2+) or Co(2+) ions per subunit.</text>
</comment>
<dbReference type="GO" id="GO:0009089">
    <property type="term" value="P:lysine biosynthetic process via diaminopimelate"/>
    <property type="evidence" value="ECO:0007669"/>
    <property type="project" value="UniProtKB-UniRule"/>
</dbReference>
<evidence type="ECO:0000256" key="9">
    <source>
        <dbReference type="ARBA" id="ARBA00022833"/>
    </source>
</evidence>
<dbReference type="Pfam" id="PF01546">
    <property type="entry name" value="Peptidase_M20"/>
    <property type="match status" value="1"/>
</dbReference>
<dbReference type="GO" id="GO:0006526">
    <property type="term" value="P:L-arginine biosynthetic process"/>
    <property type="evidence" value="ECO:0007669"/>
    <property type="project" value="TreeGrafter"/>
</dbReference>
<keyword evidence="11 15" id="KW-0457">Lysine biosynthesis</keyword>
<dbReference type="InterPro" id="IPR011650">
    <property type="entry name" value="Peptidase_M20_dimer"/>
</dbReference>
<evidence type="ECO:0000256" key="13">
    <source>
        <dbReference type="ARBA" id="ARBA00031891"/>
    </source>
</evidence>
<feature type="active site" description="Proton acceptor" evidence="15">
    <location>
        <position position="136"/>
    </location>
</feature>
<dbReference type="Proteomes" id="UP000555411">
    <property type="component" value="Unassembled WGS sequence"/>
</dbReference>
<dbReference type="GO" id="GO:0050897">
    <property type="term" value="F:cobalt ion binding"/>
    <property type="evidence" value="ECO:0007669"/>
    <property type="project" value="UniProtKB-UniRule"/>
</dbReference>
<dbReference type="EMBL" id="JACLQD010000007">
    <property type="protein sequence ID" value="MBC2837548.1"/>
    <property type="molecule type" value="Genomic_DNA"/>
</dbReference>
<dbReference type="InterPro" id="IPR036264">
    <property type="entry name" value="Bact_exopeptidase_dim_dom"/>
</dbReference>
<keyword evidence="6 15" id="KW-0028">Amino-acid biosynthesis</keyword>
<protein>
    <recommendedName>
        <fullName evidence="5 15">Succinyl-diaminopimelate desuccinylase</fullName>
        <shortName evidence="15">SDAP desuccinylase</shortName>
        <ecNumber evidence="4 15">3.5.1.18</ecNumber>
    </recommendedName>
    <alternativeName>
        <fullName evidence="13 15">N-succinyl-LL-2,6-diaminoheptanedioate amidohydrolase</fullName>
    </alternativeName>
</protein>
<dbReference type="CDD" id="cd03891">
    <property type="entry name" value="M20_DapE_proteobac"/>
    <property type="match status" value="1"/>
</dbReference>
<evidence type="ECO:0000256" key="6">
    <source>
        <dbReference type="ARBA" id="ARBA00022605"/>
    </source>
</evidence>
<dbReference type="PANTHER" id="PTHR43808">
    <property type="entry name" value="ACETYLORNITHINE DEACETYLASE"/>
    <property type="match status" value="1"/>
</dbReference>
<comment type="similarity">
    <text evidence="2 15">Belongs to the peptidase M20A family. DapE subfamily.</text>
</comment>
<dbReference type="SUPFAM" id="SSF55031">
    <property type="entry name" value="Bacterial exopeptidase dimerisation domain"/>
    <property type="match status" value="1"/>
</dbReference>
<dbReference type="PROSITE" id="PS00759">
    <property type="entry name" value="ARGE_DAPE_CPG2_2"/>
    <property type="match status" value="1"/>
</dbReference>
<keyword evidence="9 15" id="KW-0862">Zinc</keyword>
<keyword evidence="8 15" id="KW-0378">Hydrolase</keyword>
<dbReference type="Pfam" id="PF07687">
    <property type="entry name" value="M20_dimer"/>
    <property type="match status" value="1"/>
</dbReference>
<dbReference type="UniPathway" id="UPA00034">
    <property type="reaction ID" value="UER00021"/>
</dbReference>
<feature type="binding site" evidence="15">
    <location>
        <position position="70"/>
    </location>
    <ligand>
        <name>Zn(2+)</name>
        <dbReference type="ChEBI" id="CHEBI:29105"/>
        <label>1</label>
    </ligand>
</feature>
<dbReference type="HAMAP" id="MF_01690">
    <property type="entry name" value="DapE"/>
    <property type="match status" value="1"/>
</dbReference>
<feature type="active site" evidence="15">
    <location>
        <position position="72"/>
    </location>
</feature>
<dbReference type="RefSeq" id="WP_185799161.1">
    <property type="nucleotide sequence ID" value="NZ_JACLQD010000007.1"/>
</dbReference>
<dbReference type="GO" id="GO:0009014">
    <property type="term" value="F:succinyl-diaminopimelate desuccinylase activity"/>
    <property type="evidence" value="ECO:0007669"/>
    <property type="project" value="UniProtKB-UniRule"/>
</dbReference>
<keyword evidence="18" id="KW-1185">Reference proteome</keyword>
<gene>
    <name evidence="15 17" type="primary">dapE</name>
    <name evidence="17" type="ORF">H7F16_18665</name>
</gene>
<keyword evidence="12 15" id="KW-0170">Cobalt</keyword>
<comment type="function">
    <text evidence="15">Catalyzes the hydrolysis of N-succinyl-L,L-diaminopimelic acid (SDAP), forming succinate and LL-2,6-diaminopimelate (DAP), an intermediate involved in the bacterial biosynthesis of lysine and meso-diaminopimelic acid, an essential component of bacterial cell walls.</text>
</comment>
<evidence type="ECO:0000256" key="3">
    <source>
        <dbReference type="ARBA" id="ARBA00011738"/>
    </source>
</evidence>
<comment type="caution">
    <text evidence="17">The sequence shown here is derived from an EMBL/GenBank/DDBJ whole genome shotgun (WGS) entry which is preliminary data.</text>
</comment>
<comment type="catalytic activity">
    <reaction evidence="14 15">
        <text>N-succinyl-(2S,6S)-2,6-diaminopimelate + H2O = (2S,6S)-2,6-diaminopimelate + succinate</text>
        <dbReference type="Rhea" id="RHEA:22608"/>
        <dbReference type="ChEBI" id="CHEBI:15377"/>
        <dbReference type="ChEBI" id="CHEBI:30031"/>
        <dbReference type="ChEBI" id="CHEBI:57609"/>
        <dbReference type="ChEBI" id="CHEBI:58087"/>
        <dbReference type="EC" id="3.5.1.18"/>
    </reaction>
</comment>
<evidence type="ECO:0000256" key="5">
    <source>
        <dbReference type="ARBA" id="ARBA00022391"/>
    </source>
</evidence>
<feature type="binding site" evidence="15">
    <location>
        <position position="165"/>
    </location>
    <ligand>
        <name>Zn(2+)</name>
        <dbReference type="ChEBI" id="CHEBI:29105"/>
        <label>1</label>
    </ligand>
</feature>
<feature type="domain" description="Peptidase M20 dimerisation" evidence="16">
    <location>
        <begin position="178"/>
        <end position="276"/>
    </location>
</feature>
<evidence type="ECO:0000256" key="11">
    <source>
        <dbReference type="ARBA" id="ARBA00023154"/>
    </source>
</evidence>
<comment type="subunit">
    <text evidence="3 15">Homodimer.</text>
</comment>